<evidence type="ECO:0000313" key="1">
    <source>
        <dbReference type="EMBL" id="KAK7316291.1"/>
    </source>
</evidence>
<dbReference type="Proteomes" id="UP001367508">
    <property type="component" value="Unassembled WGS sequence"/>
</dbReference>
<name>A0AAN9KG98_CANGL</name>
<proteinExistence type="predicted"/>
<reference evidence="1 2" key="1">
    <citation type="submission" date="2024-01" db="EMBL/GenBank/DDBJ databases">
        <title>The genomes of 5 underutilized Papilionoideae crops provide insights into root nodulation and disease resistanc.</title>
        <authorList>
            <person name="Jiang F."/>
        </authorList>
    </citation>
    <scope>NUCLEOTIDE SEQUENCE [LARGE SCALE GENOMIC DNA]</scope>
    <source>
        <strain evidence="1">LVBAO_FW01</strain>
        <tissue evidence="1">Leaves</tissue>
    </source>
</reference>
<evidence type="ECO:0000313" key="2">
    <source>
        <dbReference type="Proteomes" id="UP001367508"/>
    </source>
</evidence>
<gene>
    <name evidence="1" type="ORF">VNO77_35219</name>
</gene>
<accession>A0AAN9KG98</accession>
<dbReference type="AlphaFoldDB" id="A0AAN9KG98"/>
<organism evidence="1 2">
    <name type="scientific">Canavalia gladiata</name>
    <name type="common">Sword bean</name>
    <name type="synonym">Dolichos gladiatus</name>
    <dbReference type="NCBI Taxonomy" id="3824"/>
    <lineage>
        <taxon>Eukaryota</taxon>
        <taxon>Viridiplantae</taxon>
        <taxon>Streptophyta</taxon>
        <taxon>Embryophyta</taxon>
        <taxon>Tracheophyta</taxon>
        <taxon>Spermatophyta</taxon>
        <taxon>Magnoliopsida</taxon>
        <taxon>eudicotyledons</taxon>
        <taxon>Gunneridae</taxon>
        <taxon>Pentapetalae</taxon>
        <taxon>rosids</taxon>
        <taxon>fabids</taxon>
        <taxon>Fabales</taxon>
        <taxon>Fabaceae</taxon>
        <taxon>Papilionoideae</taxon>
        <taxon>50 kb inversion clade</taxon>
        <taxon>NPAAA clade</taxon>
        <taxon>indigoferoid/millettioid clade</taxon>
        <taxon>Phaseoleae</taxon>
        <taxon>Canavalia</taxon>
    </lineage>
</organism>
<keyword evidence="2" id="KW-1185">Reference proteome</keyword>
<dbReference type="EMBL" id="JAYMYQ010000008">
    <property type="protein sequence ID" value="KAK7316291.1"/>
    <property type="molecule type" value="Genomic_DNA"/>
</dbReference>
<sequence length="79" mass="8950">MVNRSSLLGESEKELLVNRKANQNHLVRGQGRFDGEFLLDFSLYAKEAMLCIHDDVGIVRMLGGKAWVQGERMVRTLVC</sequence>
<comment type="caution">
    <text evidence="1">The sequence shown here is derived from an EMBL/GenBank/DDBJ whole genome shotgun (WGS) entry which is preliminary data.</text>
</comment>
<protein>
    <submittedName>
        <fullName evidence="1">Uncharacterized protein</fullName>
    </submittedName>
</protein>